<dbReference type="InterPro" id="IPR036236">
    <property type="entry name" value="Znf_C2H2_sf"/>
</dbReference>
<comment type="caution">
    <text evidence="9">The sequence shown here is derived from an EMBL/GenBank/DDBJ whole genome shotgun (WGS) entry which is preliminary data.</text>
</comment>
<evidence type="ECO:0000256" key="3">
    <source>
        <dbReference type="ARBA" id="ARBA00022833"/>
    </source>
</evidence>
<keyword evidence="3" id="KW-0862">Zinc</keyword>
<evidence type="ECO:0000313" key="9">
    <source>
        <dbReference type="EMBL" id="KAF2098294.1"/>
    </source>
</evidence>
<dbReference type="Pfam" id="PF00172">
    <property type="entry name" value="Zn_clus"/>
    <property type="match status" value="1"/>
</dbReference>
<protein>
    <recommendedName>
        <fullName evidence="11">Zn(2)-C6 fungal-type domain-containing protein</fullName>
    </recommendedName>
</protein>
<dbReference type="SUPFAM" id="SSF57667">
    <property type="entry name" value="beta-beta-alpha zinc fingers"/>
    <property type="match status" value="1"/>
</dbReference>
<dbReference type="SUPFAM" id="SSF57701">
    <property type="entry name" value="Zn2/Cys6 DNA-binding domain"/>
    <property type="match status" value="1"/>
</dbReference>
<evidence type="ECO:0000259" key="8">
    <source>
        <dbReference type="PROSITE" id="PS50157"/>
    </source>
</evidence>
<dbReference type="InterPro" id="IPR052400">
    <property type="entry name" value="Zn2-C6_fungal_TF"/>
</dbReference>
<dbReference type="PANTHER" id="PTHR47657">
    <property type="entry name" value="STEROL REGULATORY ELEMENT-BINDING PROTEIN ECM22"/>
    <property type="match status" value="1"/>
</dbReference>
<evidence type="ECO:0008006" key="11">
    <source>
        <dbReference type="Google" id="ProtNLM"/>
    </source>
</evidence>
<evidence type="ECO:0000256" key="2">
    <source>
        <dbReference type="ARBA" id="ARBA00022771"/>
    </source>
</evidence>
<dbReference type="PANTHER" id="PTHR47657:SF7">
    <property type="entry name" value="STEROL REGULATORY ELEMENT-BINDING PROTEIN ECM22"/>
    <property type="match status" value="1"/>
</dbReference>
<accession>A0A9P4ICH3</accession>
<proteinExistence type="predicted"/>
<dbReference type="GO" id="GO:0008270">
    <property type="term" value="F:zinc ion binding"/>
    <property type="evidence" value="ECO:0007669"/>
    <property type="project" value="UniProtKB-KW"/>
</dbReference>
<dbReference type="PROSITE" id="PS50048">
    <property type="entry name" value="ZN2_CY6_FUNGAL_2"/>
    <property type="match status" value="1"/>
</dbReference>
<feature type="domain" description="C2H2-type" evidence="8">
    <location>
        <begin position="193"/>
        <end position="224"/>
    </location>
</feature>
<dbReference type="CDD" id="cd00067">
    <property type="entry name" value="GAL4"/>
    <property type="match status" value="1"/>
</dbReference>
<dbReference type="Gene3D" id="3.30.160.60">
    <property type="entry name" value="Classic Zinc Finger"/>
    <property type="match status" value="1"/>
</dbReference>
<dbReference type="Gene3D" id="4.10.240.10">
    <property type="entry name" value="Zn(2)-C6 fungal-type DNA-binding domain"/>
    <property type="match status" value="1"/>
</dbReference>
<evidence type="ECO:0000256" key="6">
    <source>
        <dbReference type="SAM" id="MobiDB-lite"/>
    </source>
</evidence>
<feature type="compositionally biased region" description="Polar residues" evidence="6">
    <location>
        <begin position="67"/>
        <end position="77"/>
    </location>
</feature>
<evidence type="ECO:0000256" key="4">
    <source>
        <dbReference type="ARBA" id="ARBA00023242"/>
    </source>
</evidence>
<dbReference type="InterPro" id="IPR001138">
    <property type="entry name" value="Zn2Cys6_DnaBD"/>
</dbReference>
<feature type="region of interest" description="Disordered" evidence="6">
    <location>
        <begin position="67"/>
        <end position="93"/>
    </location>
</feature>
<feature type="region of interest" description="Disordered" evidence="6">
    <location>
        <begin position="202"/>
        <end position="241"/>
    </location>
</feature>
<keyword evidence="2 5" id="KW-0863">Zinc-finger</keyword>
<dbReference type="Proteomes" id="UP000799772">
    <property type="component" value="Unassembled WGS sequence"/>
</dbReference>
<dbReference type="InterPro" id="IPR036864">
    <property type="entry name" value="Zn2-C6_fun-type_DNA-bd_sf"/>
</dbReference>
<dbReference type="PROSITE" id="PS00463">
    <property type="entry name" value="ZN2_CY6_FUNGAL_1"/>
    <property type="match status" value="1"/>
</dbReference>
<evidence type="ECO:0000313" key="10">
    <source>
        <dbReference type="Proteomes" id="UP000799772"/>
    </source>
</evidence>
<keyword evidence="1" id="KW-0479">Metal-binding</keyword>
<dbReference type="InterPro" id="IPR013087">
    <property type="entry name" value="Znf_C2H2_type"/>
</dbReference>
<feature type="domain" description="Zn(2)-C6 fungal-type" evidence="7">
    <location>
        <begin position="25"/>
        <end position="55"/>
    </location>
</feature>
<evidence type="ECO:0000256" key="5">
    <source>
        <dbReference type="PROSITE-ProRule" id="PRU00042"/>
    </source>
</evidence>
<dbReference type="SMART" id="SM00066">
    <property type="entry name" value="GAL4"/>
    <property type="match status" value="1"/>
</dbReference>
<keyword evidence="4" id="KW-0539">Nucleus</keyword>
<keyword evidence="10" id="KW-1185">Reference proteome</keyword>
<sequence>MAGPQETINFEEERSQTQHLKSRHTCDTCKQAHLRCDRTRPICGNCTRSKRECSYAPLTGFRQYNQPQEQTAAPASSSEDDDPFGPFDPNGPRTAEEYLERFLERNQTPPLLAANNESQQQQNPAVVQGAPSMTHPMTPQPMPRDTVRANTPLLIHLALQWYLSDQFYVSNRLTATTDDIIALHLIHGGDRPHRCDNCGSTFTNRGNLNRHKKSEKCKRAGPPPTPPPPPPPQLPFVPFLPNPTPPGHQLFAAQQQNAAIERYQQQLNDRERALGEVRAGAVEMEAMLEATMLVAVVKEELLRHIRAFKRAGQ</sequence>
<feature type="compositionally biased region" description="Polar residues" evidence="6">
    <location>
        <begin position="116"/>
        <end position="125"/>
    </location>
</feature>
<dbReference type="PROSITE" id="PS50157">
    <property type="entry name" value="ZINC_FINGER_C2H2_2"/>
    <property type="match status" value="1"/>
</dbReference>
<evidence type="ECO:0000256" key="1">
    <source>
        <dbReference type="ARBA" id="ARBA00022723"/>
    </source>
</evidence>
<name>A0A9P4ICH3_9PEZI</name>
<dbReference type="AlphaFoldDB" id="A0A9P4ICH3"/>
<gene>
    <name evidence="9" type="ORF">NA57DRAFT_77083</name>
</gene>
<dbReference type="FunFam" id="3.30.160.60:FF:000446">
    <property type="entry name" value="Zinc finger protein"/>
    <property type="match status" value="1"/>
</dbReference>
<reference evidence="9" key="1">
    <citation type="journal article" date="2020" name="Stud. Mycol.">
        <title>101 Dothideomycetes genomes: a test case for predicting lifestyles and emergence of pathogens.</title>
        <authorList>
            <person name="Haridas S."/>
            <person name="Albert R."/>
            <person name="Binder M."/>
            <person name="Bloem J."/>
            <person name="Labutti K."/>
            <person name="Salamov A."/>
            <person name="Andreopoulos B."/>
            <person name="Baker S."/>
            <person name="Barry K."/>
            <person name="Bills G."/>
            <person name="Bluhm B."/>
            <person name="Cannon C."/>
            <person name="Castanera R."/>
            <person name="Culley D."/>
            <person name="Daum C."/>
            <person name="Ezra D."/>
            <person name="Gonzalez J."/>
            <person name="Henrissat B."/>
            <person name="Kuo A."/>
            <person name="Liang C."/>
            <person name="Lipzen A."/>
            <person name="Lutzoni F."/>
            <person name="Magnuson J."/>
            <person name="Mondo S."/>
            <person name="Nolan M."/>
            <person name="Ohm R."/>
            <person name="Pangilinan J."/>
            <person name="Park H.-J."/>
            <person name="Ramirez L."/>
            <person name="Alfaro M."/>
            <person name="Sun H."/>
            <person name="Tritt A."/>
            <person name="Yoshinaga Y."/>
            <person name="Zwiers L.-H."/>
            <person name="Turgeon B."/>
            <person name="Goodwin S."/>
            <person name="Spatafora J."/>
            <person name="Crous P."/>
            <person name="Grigoriev I."/>
        </authorList>
    </citation>
    <scope>NUCLEOTIDE SEQUENCE</scope>
    <source>
        <strain evidence="9">CBS 133067</strain>
    </source>
</reference>
<dbReference type="OrthoDB" id="5386330at2759"/>
<evidence type="ECO:0000259" key="7">
    <source>
        <dbReference type="PROSITE" id="PS50048"/>
    </source>
</evidence>
<feature type="region of interest" description="Disordered" evidence="6">
    <location>
        <begin position="116"/>
        <end position="136"/>
    </location>
</feature>
<dbReference type="GO" id="GO:0000981">
    <property type="term" value="F:DNA-binding transcription factor activity, RNA polymerase II-specific"/>
    <property type="evidence" value="ECO:0007669"/>
    <property type="project" value="InterPro"/>
</dbReference>
<dbReference type="EMBL" id="ML978127">
    <property type="protein sequence ID" value="KAF2098294.1"/>
    <property type="molecule type" value="Genomic_DNA"/>
</dbReference>
<feature type="compositionally biased region" description="Pro residues" evidence="6">
    <location>
        <begin position="221"/>
        <end position="241"/>
    </location>
</feature>
<organism evidence="9 10">
    <name type="scientific">Rhizodiscina lignyota</name>
    <dbReference type="NCBI Taxonomy" id="1504668"/>
    <lineage>
        <taxon>Eukaryota</taxon>
        <taxon>Fungi</taxon>
        <taxon>Dikarya</taxon>
        <taxon>Ascomycota</taxon>
        <taxon>Pezizomycotina</taxon>
        <taxon>Dothideomycetes</taxon>
        <taxon>Pleosporomycetidae</taxon>
        <taxon>Aulographales</taxon>
        <taxon>Rhizodiscinaceae</taxon>
        <taxon>Rhizodiscina</taxon>
    </lineage>
</organism>